<dbReference type="RefSeq" id="WP_052548196.1">
    <property type="nucleotide sequence ID" value="NZ_JMCC02000022.1"/>
</dbReference>
<dbReference type="SMART" id="SM00382">
    <property type="entry name" value="AAA"/>
    <property type="match status" value="1"/>
</dbReference>
<sequence>MSFRNYACWKVDDATAMLRTEALESSRAVFMAVHSPIRDFQVEGVLAGLLDERSETGLLDALTRPDHRHLFCVVQGEPGSGKSHLIRWLRFCWEKQRKQDLVLMVPRSNGSLEGALRHMKERLPDRYQHLFAGLGQVQNTTLQGRARDFHSKLANSLSPNYFSGEAPEHAEWAEKNQLSRLIGHHQVIEQWSAPRRILETLSGGSERNSRVESFTLRDVHELALLLRSVRDRTIGPKALQARRKFELESAQLGPLLDQNLDGSVDAAAALAVAPMLVRLREALDARFNAVVQDLVGVGRDGLVRAFRQLRKHLAKSGQRLVLLLEDITSFQGVDKQLLDVLVAKSETEEHGGELCDLLSVVGITTDFFDQSMRSYGNLRERVSLHVYLGDATAGQAAQSLSLTDSSGRQRFAIHYLRAVRAGIDTIERWEQSGHGKPTNACVACPHRGPCHRAFGSEDGVGFYPLSPRAIDRIFESLRDPAGTMSLRTPRGMVQNVLSPLLLHPERLERGEYPPANLEGTYLPKDEGYLLGQVERIPAMLDDPADSERMRRFIAWWSSRDPGAQTRRDAQGRLLFAEIAKEAYEAFDLCWPGEPVETEGEEPDTPALIAFESNESARADEVPEADAAPVPSPPALPKSPRAKDDKGTSAPHKVSRTQMDKLRTELKGWFEGGRVSDDKKWSLLLMEVLNTLPWRSLDVPHWLQHRLFTDSTVMLEGSRKASVRHFVIPRVDWVREGLDGWLALRTQSGGEVEYHRKRVARFLRRLNGLVLAHVESKSLAASEGGVWNPAGTAAQALLARAWLQGRLPEDASLAKRWEMILVEDQGAALSAANHTPGWQEVIRKVGHYLGVFRQFVRDWVQLSLTPEKGDDGIVDAGAIAPALVAFGQRLAPDLPPLEPVLPKQLTEWVSIADVGRTVRKIMPLLAHHEFNRVKKDIELLEFACDRRSLPQYFVEVGQTIEQLRAMDNRAPQARIEEWHRVRRLLTDKNMLEPSEGSGLRKLDDFLGDTDPDAREALEKADPIDQLAWILKSPYDNLVLMASQVEIVQAILVQLWSYVSTLLQESPGDDSDAPGALDAAGTRLGCAAEQLTRVLTSEGKS</sequence>
<evidence type="ECO:0000259" key="2">
    <source>
        <dbReference type="SMART" id="SM00382"/>
    </source>
</evidence>
<dbReference type="AlphaFoldDB" id="A0A0C2D7I7"/>
<dbReference type="InterPro" id="IPR027417">
    <property type="entry name" value="P-loop_NTPase"/>
</dbReference>
<evidence type="ECO:0000313" key="4">
    <source>
        <dbReference type="Proteomes" id="UP000031599"/>
    </source>
</evidence>
<dbReference type="EMBL" id="JMCC02000022">
    <property type="protein sequence ID" value="KIG17585.1"/>
    <property type="molecule type" value="Genomic_DNA"/>
</dbReference>
<dbReference type="InterPro" id="IPR003593">
    <property type="entry name" value="AAA+_ATPase"/>
</dbReference>
<dbReference type="Proteomes" id="UP000031599">
    <property type="component" value="Unassembled WGS sequence"/>
</dbReference>
<organism evidence="3 4">
    <name type="scientific">Enhygromyxa salina</name>
    <dbReference type="NCBI Taxonomy" id="215803"/>
    <lineage>
        <taxon>Bacteria</taxon>
        <taxon>Pseudomonadati</taxon>
        <taxon>Myxococcota</taxon>
        <taxon>Polyangia</taxon>
        <taxon>Nannocystales</taxon>
        <taxon>Nannocystaceae</taxon>
        <taxon>Enhygromyxa</taxon>
    </lineage>
</organism>
<gene>
    <name evidence="3" type="ORF">DB30_03066</name>
</gene>
<dbReference type="SUPFAM" id="SSF52540">
    <property type="entry name" value="P-loop containing nucleoside triphosphate hydrolases"/>
    <property type="match status" value="1"/>
</dbReference>
<evidence type="ECO:0000256" key="1">
    <source>
        <dbReference type="SAM" id="MobiDB-lite"/>
    </source>
</evidence>
<comment type="caution">
    <text evidence="3">The sequence shown here is derived from an EMBL/GenBank/DDBJ whole genome shotgun (WGS) entry which is preliminary data.</text>
</comment>
<proteinExistence type="predicted"/>
<reference evidence="3 4" key="1">
    <citation type="submission" date="2014-12" db="EMBL/GenBank/DDBJ databases">
        <title>Genome assembly of Enhygromyxa salina DSM 15201.</title>
        <authorList>
            <person name="Sharma G."/>
            <person name="Subramanian S."/>
        </authorList>
    </citation>
    <scope>NUCLEOTIDE SEQUENCE [LARGE SCALE GENOMIC DNA]</scope>
    <source>
        <strain evidence="3 4">DSM 15201</strain>
    </source>
</reference>
<feature type="region of interest" description="Disordered" evidence="1">
    <location>
        <begin position="615"/>
        <end position="657"/>
    </location>
</feature>
<protein>
    <submittedName>
        <fullName evidence="3">ATPase involved in DNA repair</fullName>
    </submittedName>
</protein>
<accession>A0A0C2D7I7</accession>
<feature type="domain" description="AAA+ ATPase" evidence="2">
    <location>
        <begin position="68"/>
        <end position="392"/>
    </location>
</feature>
<name>A0A0C2D7I7_9BACT</name>
<evidence type="ECO:0000313" key="3">
    <source>
        <dbReference type="EMBL" id="KIG17585.1"/>
    </source>
</evidence>